<proteinExistence type="predicted"/>
<feature type="region of interest" description="Disordered" evidence="1">
    <location>
        <begin position="1"/>
        <end position="36"/>
    </location>
</feature>
<evidence type="ECO:0000313" key="3">
    <source>
        <dbReference type="Proteomes" id="UP000030686"/>
    </source>
</evidence>
<dbReference type="AlphaFoldDB" id="W6QEJ4"/>
<sequence>MHPEEAIEAPLSGPGIYGESGLQPRTKPLKGVESVGSQEIEERRVQIYNEFTSFNLTPLWLR</sequence>
<reference evidence="2" key="1">
    <citation type="journal article" date="2014" name="Nat. Commun.">
        <title>Multiple recent horizontal transfers of a large genomic region in cheese making fungi.</title>
        <authorList>
            <person name="Cheeseman K."/>
            <person name="Ropars J."/>
            <person name="Renault P."/>
            <person name="Dupont J."/>
            <person name="Gouzy J."/>
            <person name="Branca A."/>
            <person name="Abraham A.L."/>
            <person name="Ceppi M."/>
            <person name="Conseiller E."/>
            <person name="Debuchy R."/>
            <person name="Malagnac F."/>
            <person name="Goarin A."/>
            <person name="Silar P."/>
            <person name="Lacoste S."/>
            <person name="Sallet E."/>
            <person name="Bensimon A."/>
            <person name="Giraud T."/>
            <person name="Brygoo Y."/>
        </authorList>
    </citation>
    <scope>NUCLEOTIDE SEQUENCE [LARGE SCALE GENOMIC DNA]</scope>
    <source>
        <strain evidence="2">FM164</strain>
    </source>
</reference>
<evidence type="ECO:0000313" key="2">
    <source>
        <dbReference type="EMBL" id="CDM32624.1"/>
    </source>
</evidence>
<dbReference type="Proteomes" id="UP000030686">
    <property type="component" value="Unassembled WGS sequence"/>
</dbReference>
<organism evidence="2 3">
    <name type="scientific">Penicillium roqueforti (strain FM164)</name>
    <dbReference type="NCBI Taxonomy" id="1365484"/>
    <lineage>
        <taxon>Eukaryota</taxon>
        <taxon>Fungi</taxon>
        <taxon>Dikarya</taxon>
        <taxon>Ascomycota</taxon>
        <taxon>Pezizomycotina</taxon>
        <taxon>Eurotiomycetes</taxon>
        <taxon>Eurotiomycetidae</taxon>
        <taxon>Eurotiales</taxon>
        <taxon>Aspergillaceae</taxon>
        <taxon>Penicillium</taxon>
    </lineage>
</organism>
<keyword evidence="3" id="KW-1185">Reference proteome</keyword>
<evidence type="ECO:0000256" key="1">
    <source>
        <dbReference type="SAM" id="MobiDB-lite"/>
    </source>
</evidence>
<name>W6QEJ4_PENRF</name>
<accession>W6QEJ4</accession>
<gene>
    <name evidence="2" type="ORF">PROQFM164_S02g002775</name>
</gene>
<protein>
    <submittedName>
        <fullName evidence="2">Genomic scaffold, ProqFM164S02</fullName>
    </submittedName>
</protein>
<dbReference type="EMBL" id="HG792016">
    <property type="protein sequence ID" value="CDM32624.1"/>
    <property type="molecule type" value="Genomic_DNA"/>
</dbReference>